<dbReference type="SUPFAM" id="SSF51735">
    <property type="entry name" value="NAD(P)-binding Rossmann-fold domains"/>
    <property type="match status" value="1"/>
</dbReference>
<name>X1AXD8_9ZZZZ</name>
<protein>
    <recommendedName>
        <fullName evidence="2">NAD-dependent epimerase/dehydratase domain-containing protein</fullName>
    </recommendedName>
</protein>
<evidence type="ECO:0000313" key="3">
    <source>
        <dbReference type="EMBL" id="GAG87829.1"/>
    </source>
</evidence>
<accession>X1AXD8</accession>
<evidence type="ECO:0000256" key="1">
    <source>
        <dbReference type="ARBA" id="ARBA00007637"/>
    </source>
</evidence>
<sequence length="253" mass="28194">MSKIIEEYASQRILITGGAGCIGSNMVRTLLQGNPKQIMVLDDFSSSYQWNLPKDNRLTVIDGSILDEQKLKEVFHKKPDYVFHLAAHFANQNSIDHPEDDLMVNGLGLLRILEYSRLTDVKRLVFAGSGCSVYGSHAEIPFKEDTVSLKLDTPYQIHKLLGELYCNHYHEIYGLETSIGRFFNVFGPGEVPGPYRNVIPNFMWKAIHNQPLTITGTGDETRDFAYVDDIVDGVLRLGVIDAAAGEAMNLASG</sequence>
<dbReference type="Pfam" id="PF01370">
    <property type="entry name" value="Epimerase"/>
    <property type="match status" value="1"/>
</dbReference>
<comment type="similarity">
    <text evidence="1">Belongs to the NAD(P)-dependent epimerase/dehydratase family.</text>
</comment>
<proteinExistence type="inferred from homology"/>
<dbReference type="Gene3D" id="3.40.50.720">
    <property type="entry name" value="NAD(P)-binding Rossmann-like Domain"/>
    <property type="match status" value="1"/>
</dbReference>
<feature type="non-terminal residue" evidence="3">
    <location>
        <position position="253"/>
    </location>
</feature>
<evidence type="ECO:0000259" key="2">
    <source>
        <dbReference type="Pfam" id="PF01370"/>
    </source>
</evidence>
<reference evidence="3" key="1">
    <citation type="journal article" date="2014" name="Front. Microbiol.">
        <title>High frequency of phylogenetically diverse reductive dehalogenase-homologous genes in deep subseafloor sedimentary metagenomes.</title>
        <authorList>
            <person name="Kawai M."/>
            <person name="Futagami T."/>
            <person name="Toyoda A."/>
            <person name="Takaki Y."/>
            <person name="Nishi S."/>
            <person name="Hori S."/>
            <person name="Arai W."/>
            <person name="Tsubouchi T."/>
            <person name="Morono Y."/>
            <person name="Uchiyama I."/>
            <person name="Ito T."/>
            <person name="Fujiyama A."/>
            <person name="Inagaki F."/>
            <person name="Takami H."/>
        </authorList>
    </citation>
    <scope>NUCLEOTIDE SEQUENCE</scope>
    <source>
        <strain evidence="3">Expedition CK06-06</strain>
    </source>
</reference>
<dbReference type="InterPro" id="IPR001509">
    <property type="entry name" value="Epimerase_deHydtase"/>
</dbReference>
<dbReference type="InterPro" id="IPR036291">
    <property type="entry name" value="NAD(P)-bd_dom_sf"/>
</dbReference>
<gene>
    <name evidence="3" type="ORF">S01H4_24729</name>
</gene>
<dbReference type="AlphaFoldDB" id="X1AXD8"/>
<dbReference type="EMBL" id="BART01011660">
    <property type="protein sequence ID" value="GAG87829.1"/>
    <property type="molecule type" value="Genomic_DNA"/>
</dbReference>
<organism evidence="3">
    <name type="scientific">marine sediment metagenome</name>
    <dbReference type="NCBI Taxonomy" id="412755"/>
    <lineage>
        <taxon>unclassified sequences</taxon>
        <taxon>metagenomes</taxon>
        <taxon>ecological metagenomes</taxon>
    </lineage>
</organism>
<comment type="caution">
    <text evidence="3">The sequence shown here is derived from an EMBL/GenBank/DDBJ whole genome shotgun (WGS) entry which is preliminary data.</text>
</comment>
<feature type="domain" description="NAD-dependent epimerase/dehydratase" evidence="2">
    <location>
        <begin position="13"/>
        <end position="250"/>
    </location>
</feature>
<dbReference type="PANTHER" id="PTHR43000">
    <property type="entry name" value="DTDP-D-GLUCOSE 4,6-DEHYDRATASE-RELATED"/>
    <property type="match status" value="1"/>
</dbReference>